<evidence type="ECO:0008006" key="2">
    <source>
        <dbReference type="Google" id="ProtNLM"/>
    </source>
</evidence>
<organism evidence="1">
    <name type="scientific">Desulfacinum infernum</name>
    <dbReference type="NCBI Taxonomy" id="35837"/>
    <lineage>
        <taxon>Bacteria</taxon>
        <taxon>Pseudomonadati</taxon>
        <taxon>Thermodesulfobacteriota</taxon>
        <taxon>Syntrophobacteria</taxon>
        <taxon>Syntrophobacterales</taxon>
        <taxon>Syntrophobacteraceae</taxon>
        <taxon>Desulfacinum</taxon>
    </lineage>
</organism>
<name>A0A831ZY48_9BACT</name>
<sequence>MRESVAYELIKKEGFEEGLQQGMERGLRQGFVQSARRLLVGALEARFETVPRSVLTMLQEIDDPDILEMLHKAAVRAESMEHFKEKLRAVVEQ</sequence>
<evidence type="ECO:0000313" key="1">
    <source>
        <dbReference type="EMBL" id="HFK96178.1"/>
    </source>
</evidence>
<reference evidence="1" key="1">
    <citation type="journal article" date="2020" name="mSystems">
        <title>Genome- and Community-Level Interaction Insights into Carbon Utilization and Element Cycling Functions of Hydrothermarchaeota in Hydrothermal Sediment.</title>
        <authorList>
            <person name="Zhou Z."/>
            <person name="Liu Y."/>
            <person name="Xu W."/>
            <person name="Pan J."/>
            <person name="Luo Z.H."/>
            <person name="Li M."/>
        </authorList>
    </citation>
    <scope>NUCLEOTIDE SEQUENCE [LARGE SCALE GENOMIC DNA]</scope>
    <source>
        <strain evidence="1">SpSt-456</strain>
    </source>
</reference>
<protein>
    <recommendedName>
        <fullName evidence="2">DUF4351 domain-containing protein</fullName>
    </recommendedName>
</protein>
<accession>A0A831ZY48</accession>
<dbReference type="EMBL" id="DSTK01000010">
    <property type="protein sequence ID" value="HFK96178.1"/>
    <property type="molecule type" value="Genomic_DNA"/>
</dbReference>
<comment type="caution">
    <text evidence="1">The sequence shown here is derived from an EMBL/GenBank/DDBJ whole genome shotgun (WGS) entry which is preliminary data.</text>
</comment>
<proteinExistence type="predicted"/>
<dbReference type="AlphaFoldDB" id="A0A831ZY48"/>
<gene>
    <name evidence="1" type="ORF">ENS06_02500</name>
</gene>